<dbReference type="InterPro" id="IPR000156">
    <property type="entry name" value="Ran_bind_dom"/>
</dbReference>
<dbReference type="AlphaFoldDB" id="A0A1Y1X943"/>
<evidence type="ECO:0000256" key="6">
    <source>
        <dbReference type="ARBA" id="ARBA00023132"/>
    </source>
</evidence>
<evidence type="ECO:0000313" key="10">
    <source>
        <dbReference type="EMBL" id="ORX82249.1"/>
    </source>
</evidence>
<keyword evidence="6" id="KW-0906">Nuclear pore complex</keyword>
<dbReference type="Proteomes" id="UP000193944">
    <property type="component" value="Unassembled WGS sequence"/>
</dbReference>
<feature type="region of interest" description="Disordered" evidence="8">
    <location>
        <begin position="229"/>
        <end position="271"/>
    </location>
</feature>
<protein>
    <recommendedName>
        <fullName evidence="9">RanBD1 domain-containing protein</fullName>
    </recommendedName>
</protein>
<dbReference type="EMBL" id="MCFG01000099">
    <property type="protein sequence ID" value="ORX82249.1"/>
    <property type="molecule type" value="Genomic_DNA"/>
</dbReference>
<keyword evidence="11" id="KW-1185">Reference proteome</keyword>
<evidence type="ECO:0000259" key="9">
    <source>
        <dbReference type="PROSITE" id="PS50196"/>
    </source>
</evidence>
<dbReference type="Pfam" id="PF08911">
    <property type="entry name" value="NUP50"/>
    <property type="match status" value="1"/>
</dbReference>
<dbReference type="OrthoDB" id="185618at2759"/>
<dbReference type="STRING" id="1754192.A0A1Y1X943"/>
<feature type="domain" description="RanBD1" evidence="9">
    <location>
        <begin position="383"/>
        <end position="500"/>
    </location>
</feature>
<comment type="subcellular location">
    <subcellularLocation>
        <location evidence="1">Nucleus</location>
        <location evidence="1">Nuclear pore complex</location>
    </subcellularLocation>
</comment>
<feature type="compositionally biased region" description="Basic residues" evidence="8">
    <location>
        <begin position="41"/>
        <end position="54"/>
    </location>
</feature>
<dbReference type="GO" id="GO:0015031">
    <property type="term" value="P:protein transport"/>
    <property type="evidence" value="ECO:0007669"/>
    <property type="project" value="UniProtKB-KW"/>
</dbReference>
<dbReference type="InterPro" id="IPR053074">
    <property type="entry name" value="NPC_Nucleoporin"/>
</dbReference>
<gene>
    <name evidence="10" type="ORF">BCR32DRAFT_244283</name>
</gene>
<dbReference type="SMART" id="SM00160">
    <property type="entry name" value="RanBD"/>
    <property type="match status" value="1"/>
</dbReference>
<evidence type="ECO:0000256" key="8">
    <source>
        <dbReference type="SAM" id="MobiDB-lite"/>
    </source>
</evidence>
<evidence type="ECO:0000256" key="2">
    <source>
        <dbReference type="ARBA" id="ARBA00022448"/>
    </source>
</evidence>
<dbReference type="InterPro" id="IPR011993">
    <property type="entry name" value="PH-like_dom_sf"/>
</dbReference>
<dbReference type="SUPFAM" id="SSF50729">
    <property type="entry name" value="PH domain-like"/>
    <property type="match status" value="1"/>
</dbReference>
<dbReference type="GO" id="GO:0005643">
    <property type="term" value="C:nuclear pore"/>
    <property type="evidence" value="ECO:0007669"/>
    <property type="project" value="UniProtKB-SubCell"/>
</dbReference>
<keyword evidence="5" id="KW-0811">Translocation</keyword>
<name>A0A1Y1X943_9FUNG</name>
<keyword evidence="7" id="KW-0539">Nucleus</keyword>
<keyword evidence="4" id="KW-0653">Protein transport</keyword>
<dbReference type="GO" id="GO:0051028">
    <property type="term" value="P:mRNA transport"/>
    <property type="evidence" value="ECO:0007669"/>
    <property type="project" value="UniProtKB-KW"/>
</dbReference>
<feature type="region of interest" description="Disordered" evidence="8">
    <location>
        <begin position="41"/>
        <end position="92"/>
    </location>
</feature>
<dbReference type="PANTHER" id="PTHR38697">
    <property type="entry name" value="NUCLEAR PORE COMPLEX PROTEIN SIMILAR TO S. CEREVISIAE NUP2 (EUROFUNG)"/>
    <property type="match status" value="1"/>
</dbReference>
<dbReference type="InterPro" id="IPR015007">
    <property type="entry name" value="NUP2/50/61"/>
</dbReference>
<dbReference type="Gene3D" id="2.30.29.30">
    <property type="entry name" value="Pleckstrin-homology domain (PH domain)/Phosphotyrosine-binding domain (PTB)"/>
    <property type="match status" value="1"/>
</dbReference>
<feature type="region of interest" description="Disordered" evidence="8">
    <location>
        <begin position="180"/>
        <end position="210"/>
    </location>
</feature>
<accession>A0A1Y1X943</accession>
<keyword evidence="2" id="KW-0813">Transport</keyword>
<sequence length="500" mass="56180">MSKREAEYYLTDRNYDAYDDEEEDVGGTTFKRASEDVLRRRKIKPLKRRSRASLKQHSNNPSLSSFSFKSTTSPIVPTTTSSTNTNSTTSTNNEMKEKIKKFTEQICGLNESFISFVSKSIKEDIVFDISLNIGQYQEKRKEIEKEYDEVIKYLTNNKNALISETKSNFAPESSITSSKQTFSFTKPTEESKETKPLTFGFGNNSSSTSTTTTKPAFTFNLNKDNTDKPASTTTTFSFNKTDNKSSTTTTPTFSFNKTDNKSSTTTTPTFSFNKSDNKPAFSFNLKKDDSKESTNTTAASTFTFKKPDDKDNSSKPTIPTFKPFTFNFGQKMANASSDDQGKTLPKPNFSFGVTPPSKDEIAAAQSNDDDDEATEQIQLTTGAGEEDEDTVYEVKAKIHLYSMEEKKYISRGVGLLKVNKNKKTNKARLLGRMDNGSVFLNVSLFKEMVVNEPVNANQFTFNAMDRLEGSDEIKMIRFAVRVKDKESAKKLYNAIIENKN</sequence>
<evidence type="ECO:0000256" key="4">
    <source>
        <dbReference type="ARBA" id="ARBA00022927"/>
    </source>
</evidence>
<dbReference type="PANTHER" id="PTHR38697:SF1">
    <property type="entry name" value="NUCLEAR PORE COMPLEX PROTEIN SIMILAR TO S. CEREVISIAE NUP2 (EUROFUNG)"/>
    <property type="match status" value="1"/>
</dbReference>
<reference evidence="10 11" key="1">
    <citation type="submission" date="2016-08" db="EMBL/GenBank/DDBJ databases">
        <title>A Parts List for Fungal Cellulosomes Revealed by Comparative Genomics.</title>
        <authorList>
            <consortium name="DOE Joint Genome Institute"/>
            <person name="Haitjema C.H."/>
            <person name="Gilmore S.P."/>
            <person name="Henske J.K."/>
            <person name="Solomon K.V."/>
            <person name="De Groot R."/>
            <person name="Kuo A."/>
            <person name="Mondo S.J."/>
            <person name="Salamov A.A."/>
            <person name="Labutti K."/>
            <person name="Zhao Z."/>
            <person name="Chiniquy J."/>
            <person name="Barry K."/>
            <person name="Brewer H.M."/>
            <person name="Purvine S.O."/>
            <person name="Wright A.T."/>
            <person name="Boxma B."/>
            <person name="Van Alen T."/>
            <person name="Hackstein J.H."/>
            <person name="Baker S.E."/>
            <person name="Grigoriev I.V."/>
            <person name="O'Malley M.A."/>
        </authorList>
    </citation>
    <scope>NUCLEOTIDE SEQUENCE [LARGE SCALE GENOMIC DNA]</scope>
    <source>
        <strain evidence="10 11">S4</strain>
    </source>
</reference>
<organism evidence="10 11">
    <name type="scientific">Anaeromyces robustus</name>
    <dbReference type="NCBI Taxonomy" id="1754192"/>
    <lineage>
        <taxon>Eukaryota</taxon>
        <taxon>Fungi</taxon>
        <taxon>Fungi incertae sedis</taxon>
        <taxon>Chytridiomycota</taxon>
        <taxon>Chytridiomycota incertae sedis</taxon>
        <taxon>Neocallimastigomycetes</taxon>
        <taxon>Neocallimastigales</taxon>
        <taxon>Neocallimastigaceae</taxon>
        <taxon>Anaeromyces</taxon>
    </lineage>
</organism>
<dbReference type="PROSITE" id="PS50196">
    <property type="entry name" value="RANBD1"/>
    <property type="match status" value="1"/>
</dbReference>
<evidence type="ECO:0000256" key="3">
    <source>
        <dbReference type="ARBA" id="ARBA00022816"/>
    </source>
</evidence>
<reference evidence="10 11" key="2">
    <citation type="submission" date="2016-08" db="EMBL/GenBank/DDBJ databases">
        <title>Pervasive Adenine N6-methylation of Active Genes in Fungi.</title>
        <authorList>
            <consortium name="DOE Joint Genome Institute"/>
            <person name="Mondo S.J."/>
            <person name="Dannebaum R.O."/>
            <person name="Kuo R.C."/>
            <person name="Labutti K."/>
            <person name="Haridas S."/>
            <person name="Kuo A."/>
            <person name="Salamov A."/>
            <person name="Ahrendt S.R."/>
            <person name="Lipzen A."/>
            <person name="Sullivan W."/>
            <person name="Andreopoulos W.B."/>
            <person name="Clum A."/>
            <person name="Lindquist E."/>
            <person name="Daum C."/>
            <person name="Ramamoorthy G.K."/>
            <person name="Gryganskyi A."/>
            <person name="Culley D."/>
            <person name="Magnuson J.K."/>
            <person name="James T.Y."/>
            <person name="O'Malley M.A."/>
            <person name="Stajich J.E."/>
            <person name="Spatafora J.W."/>
            <person name="Visel A."/>
            <person name="Grigoriev I.V."/>
        </authorList>
    </citation>
    <scope>NUCLEOTIDE SEQUENCE [LARGE SCALE GENOMIC DNA]</scope>
    <source>
        <strain evidence="10 11">S4</strain>
    </source>
</reference>
<feature type="compositionally biased region" description="Low complexity" evidence="8">
    <location>
        <begin position="58"/>
        <end position="92"/>
    </location>
</feature>
<keyword evidence="3" id="KW-0509">mRNA transport</keyword>
<evidence type="ECO:0000256" key="5">
    <source>
        <dbReference type="ARBA" id="ARBA00023010"/>
    </source>
</evidence>
<evidence type="ECO:0000313" key="11">
    <source>
        <dbReference type="Proteomes" id="UP000193944"/>
    </source>
</evidence>
<comment type="caution">
    <text evidence="10">The sequence shown here is derived from an EMBL/GenBank/DDBJ whole genome shotgun (WGS) entry which is preliminary data.</text>
</comment>
<feature type="compositionally biased region" description="Low complexity" evidence="8">
    <location>
        <begin position="238"/>
        <end position="271"/>
    </location>
</feature>
<feature type="compositionally biased region" description="Low complexity" evidence="8">
    <location>
        <begin position="198"/>
        <end position="210"/>
    </location>
</feature>
<evidence type="ECO:0000256" key="1">
    <source>
        <dbReference type="ARBA" id="ARBA00004567"/>
    </source>
</evidence>
<proteinExistence type="predicted"/>
<evidence type="ECO:0000256" key="7">
    <source>
        <dbReference type="ARBA" id="ARBA00023242"/>
    </source>
</evidence>
<dbReference type="Pfam" id="PF00638">
    <property type="entry name" value="Ran_BP1"/>
    <property type="match status" value="1"/>
</dbReference>
<feature type="region of interest" description="Disordered" evidence="8">
    <location>
        <begin position="332"/>
        <end position="374"/>
    </location>
</feature>